<dbReference type="Pfam" id="PF01850">
    <property type="entry name" value="PIN"/>
    <property type="match status" value="1"/>
</dbReference>
<dbReference type="SUPFAM" id="SSF88723">
    <property type="entry name" value="PIN domain-like"/>
    <property type="match status" value="1"/>
</dbReference>
<evidence type="ECO:0000256" key="5">
    <source>
        <dbReference type="ARBA" id="ARBA00022801"/>
    </source>
</evidence>
<keyword evidence="2" id="KW-1277">Toxin-antitoxin system</keyword>
<dbReference type="InterPro" id="IPR002716">
    <property type="entry name" value="PIN_dom"/>
</dbReference>
<evidence type="ECO:0000313" key="10">
    <source>
        <dbReference type="Proteomes" id="UP001469089"/>
    </source>
</evidence>
<comment type="caution">
    <text evidence="9">The sequence shown here is derived from an EMBL/GenBank/DDBJ whole genome shotgun (WGS) entry which is preliminary data.</text>
</comment>
<evidence type="ECO:0000313" key="9">
    <source>
        <dbReference type="EMBL" id="MEQ5840783.1"/>
    </source>
</evidence>
<protein>
    <submittedName>
        <fullName evidence="9">Type II toxin-antitoxin system VapC family toxin</fullName>
    </submittedName>
</protein>
<keyword evidence="5" id="KW-0378">Hydrolase</keyword>
<comment type="cofactor">
    <cofactor evidence="1">
        <name>Mg(2+)</name>
        <dbReference type="ChEBI" id="CHEBI:18420"/>
    </cofactor>
</comment>
<keyword evidence="4" id="KW-0479">Metal-binding</keyword>
<feature type="domain" description="PIN" evidence="8">
    <location>
        <begin position="4"/>
        <end position="126"/>
    </location>
</feature>
<evidence type="ECO:0000256" key="3">
    <source>
        <dbReference type="ARBA" id="ARBA00022722"/>
    </source>
</evidence>
<evidence type="ECO:0000256" key="1">
    <source>
        <dbReference type="ARBA" id="ARBA00001946"/>
    </source>
</evidence>
<evidence type="ECO:0000256" key="4">
    <source>
        <dbReference type="ARBA" id="ARBA00022723"/>
    </source>
</evidence>
<name>A0ABV1LNF1_9BURK</name>
<proteinExistence type="inferred from homology"/>
<comment type="similarity">
    <text evidence="7">Belongs to the PINc/VapC protein family.</text>
</comment>
<reference evidence="9 10" key="1">
    <citation type="journal article" date="2024" name="Chem. Sci.">
        <title>Discovery of a lagriamide polyketide by integrated genome mining, isotopic labeling, and untargeted metabolomics.</title>
        <authorList>
            <person name="Fergusson C.H."/>
            <person name="Saulog J."/>
            <person name="Paulo B.S."/>
            <person name="Wilson D.M."/>
            <person name="Liu D.Y."/>
            <person name="Morehouse N.J."/>
            <person name="Waterworth S."/>
            <person name="Barkei J."/>
            <person name="Gray C.A."/>
            <person name="Kwan J.C."/>
            <person name="Eustaquio A.S."/>
            <person name="Linington R.G."/>
        </authorList>
    </citation>
    <scope>NUCLEOTIDE SEQUENCE [LARGE SCALE GENOMIC DNA]</scope>
    <source>
        <strain evidence="9 10">RL17-338-BIF-B</strain>
    </source>
</reference>
<gene>
    <name evidence="9" type="ORF">N0A02_15260</name>
</gene>
<accession>A0ABV1LNF1</accession>
<evidence type="ECO:0000256" key="6">
    <source>
        <dbReference type="ARBA" id="ARBA00022842"/>
    </source>
</evidence>
<evidence type="ECO:0000259" key="8">
    <source>
        <dbReference type="Pfam" id="PF01850"/>
    </source>
</evidence>
<organism evidence="9 10">
    <name type="scientific">Paraburkholderia acidicola</name>
    <dbReference type="NCBI Taxonomy" id="1912599"/>
    <lineage>
        <taxon>Bacteria</taxon>
        <taxon>Pseudomonadati</taxon>
        <taxon>Pseudomonadota</taxon>
        <taxon>Betaproteobacteria</taxon>
        <taxon>Burkholderiales</taxon>
        <taxon>Burkholderiaceae</taxon>
        <taxon>Paraburkholderia</taxon>
    </lineage>
</organism>
<keyword evidence="6" id="KW-0460">Magnesium</keyword>
<dbReference type="InterPro" id="IPR050556">
    <property type="entry name" value="Type_II_TA_system_RNase"/>
</dbReference>
<sequence>MAAVIVDTCVWIDVASGSIDLDAVFQQTGAELAYVSAMTIGELEYGAQYPNDAMERAQRMMVLRQAEQIPVLEVTRRTAQSFGLLATMMKQAGRNPRPRYNDLWIASQAHEHGFAVLTSNPNDFKALNVIQVIEAPKSSH</sequence>
<dbReference type="InterPro" id="IPR029060">
    <property type="entry name" value="PIN-like_dom_sf"/>
</dbReference>
<dbReference type="Gene3D" id="3.40.50.1010">
    <property type="entry name" value="5'-nuclease"/>
    <property type="match status" value="1"/>
</dbReference>
<dbReference type="RefSeq" id="WP_349542876.1">
    <property type="nucleotide sequence ID" value="NZ_JAOALG010000001.1"/>
</dbReference>
<evidence type="ECO:0000256" key="2">
    <source>
        <dbReference type="ARBA" id="ARBA00022649"/>
    </source>
</evidence>
<dbReference type="CDD" id="cd18732">
    <property type="entry name" value="PIN_MtVapC4-C5_like"/>
    <property type="match status" value="1"/>
</dbReference>
<evidence type="ECO:0000256" key="7">
    <source>
        <dbReference type="ARBA" id="ARBA00038093"/>
    </source>
</evidence>
<dbReference type="PANTHER" id="PTHR33653">
    <property type="entry name" value="RIBONUCLEASE VAPC2"/>
    <property type="match status" value="1"/>
</dbReference>
<dbReference type="EMBL" id="JAOALG010000001">
    <property type="protein sequence ID" value="MEQ5840783.1"/>
    <property type="molecule type" value="Genomic_DNA"/>
</dbReference>
<keyword evidence="10" id="KW-1185">Reference proteome</keyword>
<dbReference type="Proteomes" id="UP001469089">
    <property type="component" value="Unassembled WGS sequence"/>
</dbReference>
<keyword evidence="3" id="KW-0540">Nuclease</keyword>
<dbReference type="PANTHER" id="PTHR33653:SF1">
    <property type="entry name" value="RIBONUCLEASE VAPC2"/>
    <property type="match status" value="1"/>
</dbReference>